<evidence type="ECO:0000313" key="7">
    <source>
        <dbReference type="Proteomes" id="UP000546162"/>
    </source>
</evidence>
<dbReference type="InterPro" id="IPR001041">
    <property type="entry name" value="2Fe-2S_ferredoxin-type"/>
</dbReference>
<dbReference type="Gene3D" id="3.10.20.30">
    <property type="match status" value="1"/>
</dbReference>
<dbReference type="EC" id="1.2.7.4" evidence="6"/>
<dbReference type="InterPro" id="IPR006058">
    <property type="entry name" value="2Fe2S_fd_BS"/>
</dbReference>
<keyword evidence="2" id="KW-0479">Metal-binding</keyword>
<evidence type="ECO:0000256" key="3">
    <source>
        <dbReference type="ARBA" id="ARBA00023004"/>
    </source>
</evidence>
<comment type="caution">
    <text evidence="6">The sequence shown here is derived from an EMBL/GenBank/DDBJ whole genome shotgun (WGS) entry which is preliminary data.</text>
</comment>
<dbReference type="AlphaFoldDB" id="A0A7W7GZ02"/>
<evidence type="ECO:0000256" key="2">
    <source>
        <dbReference type="ARBA" id="ARBA00022723"/>
    </source>
</evidence>
<dbReference type="GO" id="GO:0043885">
    <property type="term" value="F:anaerobic carbon-monoxide dehydrogenase activity"/>
    <property type="evidence" value="ECO:0007669"/>
    <property type="project" value="UniProtKB-EC"/>
</dbReference>
<keyword evidence="4" id="KW-0411">Iron-sulfur</keyword>
<keyword evidence="3" id="KW-0408">Iron</keyword>
<accession>A0A7W7GZ02</accession>
<reference evidence="6 7" key="1">
    <citation type="submission" date="2020-08" db="EMBL/GenBank/DDBJ databases">
        <title>Sequencing the genomes of 1000 actinobacteria strains.</title>
        <authorList>
            <person name="Klenk H.-P."/>
        </authorList>
    </citation>
    <scope>NUCLEOTIDE SEQUENCE [LARGE SCALE GENOMIC DNA]</scope>
    <source>
        <strain evidence="6 7">DSM 45809</strain>
    </source>
</reference>
<dbReference type="Proteomes" id="UP000546162">
    <property type="component" value="Unassembled WGS sequence"/>
</dbReference>
<organism evidence="6 7">
    <name type="scientific">Actinoplanes octamycinicus</name>
    <dbReference type="NCBI Taxonomy" id="135948"/>
    <lineage>
        <taxon>Bacteria</taxon>
        <taxon>Bacillati</taxon>
        <taxon>Actinomycetota</taxon>
        <taxon>Actinomycetes</taxon>
        <taxon>Micromonosporales</taxon>
        <taxon>Micromonosporaceae</taxon>
        <taxon>Actinoplanes</taxon>
    </lineage>
</organism>
<dbReference type="PANTHER" id="PTHR44379">
    <property type="entry name" value="OXIDOREDUCTASE WITH IRON-SULFUR SUBUNIT"/>
    <property type="match status" value="1"/>
</dbReference>
<keyword evidence="7" id="KW-1185">Reference proteome</keyword>
<dbReference type="InterPro" id="IPR036010">
    <property type="entry name" value="2Fe-2S_ferredoxin-like_sf"/>
</dbReference>
<proteinExistence type="predicted"/>
<evidence type="ECO:0000256" key="1">
    <source>
        <dbReference type="ARBA" id="ARBA00022714"/>
    </source>
</evidence>
<dbReference type="GO" id="GO:0046872">
    <property type="term" value="F:metal ion binding"/>
    <property type="evidence" value="ECO:0007669"/>
    <property type="project" value="UniProtKB-KW"/>
</dbReference>
<sequence length="78" mass="7991">MRVRLAVNGLHRELDVAPHQSLAAVLREHRGAGGPGCPDGTCGGCEATVDGEAIRTCLILAVQCDGARVLVADEEAAA</sequence>
<dbReference type="SUPFAM" id="SSF54292">
    <property type="entry name" value="2Fe-2S ferredoxin-like"/>
    <property type="match status" value="1"/>
</dbReference>
<evidence type="ECO:0000256" key="4">
    <source>
        <dbReference type="ARBA" id="ARBA00023014"/>
    </source>
</evidence>
<dbReference type="PANTHER" id="PTHR44379:SF8">
    <property type="entry name" value="XANTHINE DEHYDROGENASE IRON-SULFUR-BINDING SUBUNIT XDHC-RELATED"/>
    <property type="match status" value="1"/>
</dbReference>
<dbReference type="GO" id="GO:0051537">
    <property type="term" value="F:2 iron, 2 sulfur cluster binding"/>
    <property type="evidence" value="ECO:0007669"/>
    <property type="project" value="UniProtKB-KW"/>
</dbReference>
<name>A0A7W7GZ02_9ACTN</name>
<evidence type="ECO:0000259" key="5">
    <source>
        <dbReference type="Pfam" id="PF00111"/>
    </source>
</evidence>
<dbReference type="EMBL" id="JACHNB010000001">
    <property type="protein sequence ID" value="MBB4740930.1"/>
    <property type="molecule type" value="Genomic_DNA"/>
</dbReference>
<dbReference type="InterPro" id="IPR012675">
    <property type="entry name" value="Beta-grasp_dom_sf"/>
</dbReference>
<dbReference type="PROSITE" id="PS00197">
    <property type="entry name" value="2FE2S_FER_1"/>
    <property type="match status" value="1"/>
</dbReference>
<protein>
    <submittedName>
        <fullName evidence="6">Carbon-monoxide dehydrogenase small subunit</fullName>
        <ecNumber evidence="6">1.2.7.4</ecNumber>
    </submittedName>
</protein>
<keyword evidence="1" id="KW-0001">2Fe-2S</keyword>
<keyword evidence="6" id="KW-0560">Oxidoreductase</keyword>
<feature type="domain" description="2Fe-2S ferredoxin-type" evidence="5">
    <location>
        <begin position="7"/>
        <end position="53"/>
    </location>
</feature>
<dbReference type="Pfam" id="PF00111">
    <property type="entry name" value="Fer2"/>
    <property type="match status" value="1"/>
</dbReference>
<dbReference type="RefSeq" id="WP_185041476.1">
    <property type="nucleotide sequence ID" value="NZ_BAABFG010000005.1"/>
</dbReference>
<evidence type="ECO:0000313" key="6">
    <source>
        <dbReference type="EMBL" id="MBB4740930.1"/>
    </source>
</evidence>
<gene>
    <name evidence="6" type="ORF">BJY16_004389</name>
</gene>
<dbReference type="InterPro" id="IPR051452">
    <property type="entry name" value="Diverse_Oxidoreductases"/>
</dbReference>